<dbReference type="AlphaFoldDB" id="A0A5S5DRT1"/>
<sequence>MKNLCYILSVIATFLSAGCEPIENRLELGSSITAEQLEISADPVMVNGKRSNKIVLNNQSRVLSSWDYGTGLTQKKTDTVLLVTTGENEIIFTGLNADGSKIQKTLTVTVDELTFEVPLEWGFLTDGGEKNWVWDTTLPHVWGNGGYLTNNAPAWWVLTEADIDGQAPGEGTGAKMVFSLRGAKLAKIKSNGQTETGTFAFDMGKKITTENGTVWAQGKLTTKGVTVLCGKSPNEGGAPIYEYDILVVNNEKMALSYREPGTNNAWFWMFKAE</sequence>
<evidence type="ECO:0008006" key="3">
    <source>
        <dbReference type="Google" id="ProtNLM"/>
    </source>
</evidence>
<gene>
    <name evidence="1" type="ORF">BC792_10148</name>
</gene>
<dbReference type="RefSeq" id="WP_148906978.1">
    <property type="nucleotide sequence ID" value="NZ_VNHX01000001.1"/>
</dbReference>
<comment type="caution">
    <text evidence="1">The sequence shown here is derived from an EMBL/GenBank/DDBJ whole genome shotgun (WGS) entry which is preliminary data.</text>
</comment>
<accession>A0A5S5DRT1</accession>
<proteinExistence type="predicted"/>
<keyword evidence="2" id="KW-1185">Reference proteome</keyword>
<organism evidence="1 2">
    <name type="scientific">Sphingobacterium allocomposti</name>
    <dbReference type="NCBI Taxonomy" id="415956"/>
    <lineage>
        <taxon>Bacteria</taxon>
        <taxon>Pseudomonadati</taxon>
        <taxon>Bacteroidota</taxon>
        <taxon>Sphingobacteriia</taxon>
        <taxon>Sphingobacteriales</taxon>
        <taxon>Sphingobacteriaceae</taxon>
        <taxon>Sphingobacterium</taxon>
    </lineage>
</organism>
<dbReference type="Proteomes" id="UP000325105">
    <property type="component" value="Unassembled WGS sequence"/>
</dbReference>
<protein>
    <recommendedName>
        <fullName evidence="3">Lipoprotein</fullName>
    </recommendedName>
</protein>
<dbReference type="OrthoDB" id="646668at2"/>
<evidence type="ECO:0000313" key="1">
    <source>
        <dbReference type="EMBL" id="TYP98394.1"/>
    </source>
</evidence>
<evidence type="ECO:0000313" key="2">
    <source>
        <dbReference type="Proteomes" id="UP000325105"/>
    </source>
</evidence>
<reference evidence="1 2" key="1">
    <citation type="submission" date="2019-07" db="EMBL/GenBank/DDBJ databases">
        <title>Genomic Encyclopedia of Archaeal and Bacterial Type Strains, Phase II (KMG-II): from individual species to whole genera.</title>
        <authorList>
            <person name="Goeker M."/>
        </authorList>
    </citation>
    <scope>NUCLEOTIDE SEQUENCE [LARGE SCALE GENOMIC DNA]</scope>
    <source>
        <strain evidence="1 2">DSM 18850</strain>
    </source>
</reference>
<dbReference type="EMBL" id="VNHX01000001">
    <property type="protein sequence ID" value="TYP98394.1"/>
    <property type="molecule type" value="Genomic_DNA"/>
</dbReference>
<dbReference type="PROSITE" id="PS51257">
    <property type="entry name" value="PROKAR_LIPOPROTEIN"/>
    <property type="match status" value="1"/>
</dbReference>
<name>A0A5S5DRT1_9SPHI</name>